<evidence type="ECO:0000256" key="1">
    <source>
        <dbReference type="SAM" id="MobiDB-lite"/>
    </source>
</evidence>
<protein>
    <recommendedName>
        <fullName evidence="4">PiggyBac transposable element-derived protein domain-containing protein</fullName>
    </recommendedName>
</protein>
<sequence>MLPSDNESIHSDGDSDQEENMDFLIEIEDSGIDFNVTNKGLNWDSEDEIPLAIFVSPAASLAVIQLSKSSDNIVPSTPFKEPSGSDVPSAIENLLDFFIHLCSEEILQKIVFETNLYATQDNARNLHTPTTLEELLGNDNYLEPKRGQLGYDKLYKILPKLDKLSETYAKSYKPSQRQAIEESMTKFKENALNLGKTLSPNDFRLAVDNGLIGSDSVVPQRGRSSLQPTVNRFETQFLLEKRPSNQSEMGKMHYQDETS</sequence>
<dbReference type="OrthoDB" id="6784235at2759"/>
<proteinExistence type="predicted"/>
<reference evidence="2" key="1">
    <citation type="submission" date="2019-08" db="EMBL/GenBank/DDBJ databases">
        <title>The genome of the North American firefly Photinus pyralis.</title>
        <authorList>
            <consortium name="Photinus pyralis genome working group"/>
            <person name="Fallon T.R."/>
            <person name="Sander Lower S.E."/>
            <person name="Weng J.-K."/>
        </authorList>
    </citation>
    <scope>NUCLEOTIDE SEQUENCE</scope>
    <source>
        <strain evidence="2">TRF0915ILg1</strain>
        <tissue evidence="2">Whole body</tissue>
    </source>
</reference>
<comment type="caution">
    <text evidence="2">The sequence shown here is derived from an EMBL/GenBank/DDBJ whole genome shotgun (WGS) entry which is preliminary data.</text>
</comment>
<evidence type="ECO:0008006" key="4">
    <source>
        <dbReference type="Google" id="ProtNLM"/>
    </source>
</evidence>
<dbReference type="EMBL" id="VTPC01001267">
    <property type="protein sequence ID" value="KAF2902525.1"/>
    <property type="molecule type" value="Genomic_DNA"/>
</dbReference>
<organism evidence="2 3">
    <name type="scientific">Ignelater luminosus</name>
    <name type="common">Cucubano</name>
    <name type="synonym">Pyrophorus luminosus</name>
    <dbReference type="NCBI Taxonomy" id="2038154"/>
    <lineage>
        <taxon>Eukaryota</taxon>
        <taxon>Metazoa</taxon>
        <taxon>Ecdysozoa</taxon>
        <taxon>Arthropoda</taxon>
        <taxon>Hexapoda</taxon>
        <taxon>Insecta</taxon>
        <taxon>Pterygota</taxon>
        <taxon>Neoptera</taxon>
        <taxon>Endopterygota</taxon>
        <taxon>Coleoptera</taxon>
        <taxon>Polyphaga</taxon>
        <taxon>Elateriformia</taxon>
        <taxon>Elateroidea</taxon>
        <taxon>Elateridae</taxon>
        <taxon>Agrypninae</taxon>
        <taxon>Pyrophorini</taxon>
        <taxon>Ignelater</taxon>
    </lineage>
</organism>
<name>A0A8K0DAC9_IGNLU</name>
<feature type="region of interest" description="Disordered" evidence="1">
    <location>
        <begin position="1"/>
        <end position="20"/>
    </location>
</feature>
<accession>A0A8K0DAC9</accession>
<evidence type="ECO:0000313" key="3">
    <source>
        <dbReference type="Proteomes" id="UP000801492"/>
    </source>
</evidence>
<dbReference type="PANTHER" id="PTHR46599:SF3">
    <property type="entry name" value="PIGGYBAC TRANSPOSABLE ELEMENT-DERIVED PROTEIN 4"/>
    <property type="match status" value="1"/>
</dbReference>
<dbReference type="Proteomes" id="UP000801492">
    <property type="component" value="Unassembled WGS sequence"/>
</dbReference>
<dbReference type="PANTHER" id="PTHR46599">
    <property type="entry name" value="PIGGYBAC TRANSPOSABLE ELEMENT-DERIVED PROTEIN 4"/>
    <property type="match status" value="1"/>
</dbReference>
<keyword evidence="3" id="KW-1185">Reference proteome</keyword>
<evidence type="ECO:0000313" key="2">
    <source>
        <dbReference type="EMBL" id="KAF2902525.1"/>
    </source>
</evidence>
<gene>
    <name evidence="2" type="ORF">ILUMI_03658</name>
</gene>
<dbReference type="AlphaFoldDB" id="A0A8K0DAC9"/>